<proteinExistence type="predicted"/>
<keyword evidence="6" id="KW-1185">Reference proteome</keyword>
<organism evidence="5 6">
    <name type="scientific">Paenibacillus sepulcri</name>
    <dbReference type="NCBI Taxonomy" id="359917"/>
    <lineage>
        <taxon>Bacteria</taxon>
        <taxon>Bacillati</taxon>
        <taxon>Bacillota</taxon>
        <taxon>Bacilli</taxon>
        <taxon>Bacillales</taxon>
        <taxon>Paenibacillaceae</taxon>
        <taxon>Paenibacillus</taxon>
    </lineage>
</organism>
<gene>
    <name evidence="5" type="ORF">K0U00_41235</name>
</gene>
<evidence type="ECO:0000259" key="4">
    <source>
        <dbReference type="PROSITE" id="PS01124"/>
    </source>
</evidence>
<keyword evidence="2" id="KW-0238">DNA-binding</keyword>
<evidence type="ECO:0000256" key="1">
    <source>
        <dbReference type="ARBA" id="ARBA00023015"/>
    </source>
</evidence>
<keyword evidence="3" id="KW-0804">Transcription</keyword>
<feature type="non-terminal residue" evidence="5">
    <location>
        <position position="1"/>
    </location>
</feature>
<reference evidence="5 6" key="1">
    <citation type="submission" date="2021-07" db="EMBL/GenBank/DDBJ databases">
        <title>Paenibacillus radiodurans sp. nov., isolated from the southeastern edge of Tengger Desert.</title>
        <authorList>
            <person name="Zhang G."/>
        </authorList>
    </citation>
    <scope>NUCLEOTIDE SEQUENCE [LARGE SCALE GENOMIC DNA]</scope>
    <source>
        <strain evidence="5 6">CCM 7311</strain>
    </source>
</reference>
<dbReference type="PANTHER" id="PTHR43280:SF2">
    <property type="entry name" value="HTH-TYPE TRANSCRIPTIONAL REGULATOR EXSA"/>
    <property type="match status" value="1"/>
</dbReference>
<dbReference type="EMBL" id="JAHZIK010002272">
    <property type="protein sequence ID" value="MBW7460507.1"/>
    <property type="molecule type" value="Genomic_DNA"/>
</dbReference>
<comment type="caution">
    <text evidence="5">The sequence shown here is derived from an EMBL/GenBank/DDBJ whole genome shotgun (WGS) entry which is preliminary data.</text>
</comment>
<feature type="domain" description="HTH araC/xylS-type" evidence="4">
    <location>
        <begin position="28"/>
        <end position="127"/>
    </location>
</feature>
<accession>A0ABS7CHU4</accession>
<evidence type="ECO:0000313" key="5">
    <source>
        <dbReference type="EMBL" id="MBW7460507.1"/>
    </source>
</evidence>
<dbReference type="SMART" id="SM00342">
    <property type="entry name" value="HTH_ARAC"/>
    <property type="match status" value="1"/>
</dbReference>
<dbReference type="InterPro" id="IPR018060">
    <property type="entry name" value="HTH_AraC"/>
</dbReference>
<protein>
    <submittedName>
        <fullName evidence="5">Helix-turn-helix domain-containing protein</fullName>
    </submittedName>
</protein>
<sequence>ERLEALLAEAAARFEQLRPGKQNQELIRNVKAYIEAHYHSPDLSLGLLSSEYGIHQSNLSRLFKEEIGENFVDYLARIRILRAKELLQTTVDSIQDIAGRVGYLHYFSFNRVFKKLMGLTPGEYRRSAASELEGR</sequence>
<evidence type="ECO:0000313" key="6">
    <source>
        <dbReference type="Proteomes" id="UP001519887"/>
    </source>
</evidence>
<dbReference type="Proteomes" id="UP001519887">
    <property type="component" value="Unassembled WGS sequence"/>
</dbReference>
<dbReference type="Pfam" id="PF12833">
    <property type="entry name" value="HTH_18"/>
    <property type="match status" value="1"/>
</dbReference>
<keyword evidence="1" id="KW-0805">Transcription regulation</keyword>
<dbReference type="PANTHER" id="PTHR43280">
    <property type="entry name" value="ARAC-FAMILY TRANSCRIPTIONAL REGULATOR"/>
    <property type="match status" value="1"/>
</dbReference>
<dbReference type="PRINTS" id="PR00032">
    <property type="entry name" value="HTHARAC"/>
</dbReference>
<dbReference type="Gene3D" id="1.10.10.60">
    <property type="entry name" value="Homeodomain-like"/>
    <property type="match status" value="2"/>
</dbReference>
<dbReference type="SUPFAM" id="SSF46689">
    <property type="entry name" value="Homeodomain-like"/>
    <property type="match status" value="2"/>
</dbReference>
<name>A0ABS7CHU4_9BACL</name>
<dbReference type="InterPro" id="IPR009057">
    <property type="entry name" value="Homeodomain-like_sf"/>
</dbReference>
<dbReference type="PROSITE" id="PS01124">
    <property type="entry name" value="HTH_ARAC_FAMILY_2"/>
    <property type="match status" value="1"/>
</dbReference>
<evidence type="ECO:0000256" key="3">
    <source>
        <dbReference type="ARBA" id="ARBA00023163"/>
    </source>
</evidence>
<dbReference type="InterPro" id="IPR020449">
    <property type="entry name" value="Tscrpt_reg_AraC-type_HTH"/>
</dbReference>
<evidence type="ECO:0000256" key="2">
    <source>
        <dbReference type="ARBA" id="ARBA00023125"/>
    </source>
</evidence>